<dbReference type="WBParaSite" id="PSU_v2.g11606.t1">
    <property type="protein sequence ID" value="PSU_v2.g11606.t1"/>
    <property type="gene ID" value="PSU_v2.g11606"/>
</dbReference>
<dbReference type="AlphaFoldDB" id="A0A914XXB7"/>
<protein>
    <submittedName>
        <fullName evidence="2">Uncharacterized protein</fullName>
    </submittedName>
</protein>
<keyword evidence="1" id="KW-1185">Reference proteome</keyword>
<reference evidence="2" key="1">
    <citation type="submission" date="2022-11" db="UniProtKB">
        <authorList>
            <consortium name="WormBaseParasite"/>
        </authorList>
    </citation>
    <scope>IDENTIFICATION</scope>
</reference>
<proteinExistence type="predicted"/>
<name>A0A914XXB7_9BILA</name>
<dbReference type="Proteomes" id="UP000887577">
    <property type="component" value="Unplaced"/>
</dbReference>
<accession>A0A914XXB7</accession>
<evidence type="ECO:0000313" key="1">
    <source>
        <dbReference type="Proteomes" id="UP000887577"/>
    </source>
</evidence>
<organism evidence="1 2">
    <name type="scientific">Panagrolaimus superbus</name>
    <dbReference type="NCBI Taxonomy" id="310955"/>
    <lineage>
        <taxon>Eukaryota</taxon>
        <taxon>Metazoa</taxon>
        <taxon>Ecdysozoa</taxon>
        <taxon>Nematoda</taxon>
        <taxon>Chromadorea</taxon>
        <taxon>Rhabditida</taxon>
        <taxon>Tylenchina</taxon>
        <taxon>Panagrolaimomorpha</taxon>
        <taxon>Panagrolaimoidea</taxon>
        <taxon>Panagrolaimidae</taxon>
        <taxon>Panagrolaimus</taxon>
    </lineage>
</organism>
<sequence>MDNLEKFLKISGNFDANYCDLTNKTFCCVTVDNFSKETLKFVGFEEIRGFFIFKTEDKNVYPGYRYSFVARKAGLSWFGPAVTCAWQVLDYLIAASWQVPVANSGYYNNVCVGITNPGVTYDQITQKTLESILGKEKSDEFVFIIFVFV</sequence>
<evidence type="ECO:0000313" key="2">
    <source>
        <dbReference type="WBParaSite" id="PSU_v2.g11606.t1"/>
    </source>
</evidence>